<accession>A0A0M0FZW9</accession>
<evidence type="ECO:0000313" key="2">
    <source>
        <dbReference type="EMBL" id="KON82922.1"/>
    </source>
</evidence>
<evidence type="ECO:0000256" key="1">
    <source>
        <dbReference type="SAM" id="Phobius"/>
    </source>
</evidence>
<keyword evidence="1" id="KW-0472">Membrane</keyword>
<reference evidence="3" key="1">
    <citation type="submission" date="2015-07" db="EMBL/GenBank/DDBJ databases">
        <title>Fjat-14235 jcm11544.</title>
        <authorList>
            <person name="Liu B."/>
            <person name="Wang J."/>
            <person name="Zhu Y."/>
            <person name="Liu G."/>
            <person name="Chen Q."/>
            <person name="Chen Z."/>
            <person name="Lan J."/>
            <person name="Che J."/>
            <person name="Ge C."/>
            <person name="Shi H."/>
            <person name="Pan Z."/>
            <person name="Liu X."/>
        </authorList>
    </citation>
    <scope>NUCLEOTIDE SEQUENCE [LARGE SCALE GENOMIC DNA]</scope>
    <source>
        <strain evidence="3">JCM 11544</strain>
    </source>
</reference>
<dbReference type="EMBL" id="LGUE01000008">
    <property type="protein sequence ID" value="KON82922.1"/>
    <property type="molecule type" value="Genomic_DNA"/>
</dbReference>
<dbReference type="PATRIC" id="fig|189381.12.peg.3295"/>
<keyword evidence="1" id="KW-0812">Transmembrane</keyword>
<feature type="transmembrane region" description="Helical" evidence="1">
    <location>
        <begin position="12"/>
        <end position="34"/>
    </location>
</feature>
<feature type="transmembrane region" description="Helical" evidence="1">
    <location>
        <begin position="46"/>
        <end position="66"/>
    </location>
</feature>
<dbReference type="AlphaFoldDB" id="A0A0M0FZW9"/>
<dbReference type="RefSeq" id="WP_053429573.1">
    <property type="nucleotide sequence ID" value="NZ_JBLOOZ010000004.1"/>
</dbReference>
<protein>
    <submittedName>
        <fullName evidence="2">Uncharacterized protein</fullName>
    </submittedName>
</protein>
<dbReference type="STRING" id="189381.GCA_900166615_00440"/>
<dbReference type="OrthoDB" id="2929910at2"/>
<gene>
    <name evidence="2" type="ORF">AF331_18940</name>
</gene>
<feature type="transmembrane region" description="Helical" evidence="1">
    <location>
        <begin position="134"/>
        <end position="154"/>
    </location>
</feature>
<proteinExistence type="predicted"/>
<dbReference type="Proteomes" id="UP000037405">
    <property type="component" value="Unassembled WGS sequence"/>
</dbReference>
<name>A0A0M0FZW9_9BACI</name>
<evidence type="ECO:0000313" key="3">
    <source>
        <dbReference type="Proteomes" id="UP000037405"/>
    </source>
</evidence>
<feature type="transmembrane region" description="Helical" evidence="1">
    <location>
        <begin position="99"/>
        <end position="122"/>
    </location>
</feature>
<keyword evidence="1" id="KW-1133">Transmembrane helix</keyword>
<sequence>MTPEQHFKLNTYRMILLAFGILGLIVGIIPLITALSMISKHPLTDYLAFLIAGGVNILVVGIIFWIRARFFPKVSASEVQPSMPGPPEELTPLKKFLRIAILVYALFIVIASTISSGTLFIVSLIHGELTWKNVAGIAFVLVLSYGFAGIILWIRSRFLRKPA</sequence>
<organism evidence="2 3">
    <name type="scientific">Rossellomorea marisflavi</name>
    <dbReference type="NCBI Taxonomy" id="189381"/>
    <lineage>
        <taxon>Bacteria</taxon>
        <taxon>Bacillati</taxon>
        <taxon>Bacillota</taxon>
        <taxon>Bacilli</taxon>
        <taxon>Bacillales</taxon>
        <taxon>Bacillaceae</taxon>
        <taxon>Rossellomorea</taxon>
    </lineage>
</organism>
<comment type="caution">
    <text evidence="2">The sequence shown here is derived from an EMBL/GenBank/DDBJ whole genome shotgun (WGS) entry which is preliminary data.</text>
</comment>
<keyword evidence="3" id="KW-1185">Reference proteome</keyword>